<organism evidence="3 4">
    <name type="scientific">Phenylobacterium conjunctum</name>
    <dbReference type="NCBI Taxonomy" id="1298959"/>
    <lineage>
        <taxon>Bacteria</taxon>
        <taxon>Pseudomonadati</taxon>
        <taxon>Pseudomonadota</taxon>
        <taxon>Alphaproteobacteria</taxon>
        <taxon>Caulobacterales</taxon>
        <taxon>Caulobacteraceae</taxon>
        <taxon>Phenylobacterium</taxon>
    </lineage>
</organism>
<evidence type="ECO:0000313" key="3">
    <source>
        <dbReference type="EMBL" id="MFD1189533.1"/>
    </source>
</evidence>
<sequence>MKMTGWAGLVAVAALWAAPASAEVRGLSVTLQELDAYCPTQWSAVERGVDLDLAKADARVPGHHEEFRALMVDFGPGLMAPYKSGLAQGGGKLITPADETNALAQVGENFDELIAVEVAEDRAGKVRAPNMMRALKVYAQCVFTTYFEQSRAASARLEPRPAPPAPPPASAPSSLAQQASAPAPMTPPRPAPSSP</sequence>
<evidence type="ECO:0000256" key="2">
    <source>
        <dbReference type="SAM" id="SignalP"/>
    </source>
</evidence>
<feature type="region of interest" description="Disordered" evidence="1">
    <location>
        <begin position="152"/>
        <end position="195"/>
    </location>
</feature>
<feature type="compositionally biased region" description="Low complexity" evidence="1">
    <location>
        <begin position="171"/>
        <end position="183"/>
    </location>
</feature>
<comment type="caution">
    <text evidence="3">The sequence shown here is derived from an EMBL/GenBank/DDBJ whole genome shotgun (WGS) entry which is preliminary data.</text>
</comment>
<feature type="chain" id="PRO_5045732893" evidence="2">
    <location>
        <begin position="23"/>
        <end position="195"/>
    </location>
</feature>
<reference evidence="4" key="1">
    <citation type="journal article" date="2019" name="Int. J. Syst. Evol. Microbiol.">
        <title>The Global Catalogue of Microorganisms (GCM) 10K type strain sequencing project: providing services to taxonomists for standard genome sequencing and annotation.</title>
        <authorList>
            <consortium name="The Broad Institute Genomics Platform"/>
            <consortium name="The Broad Institute Genome Sequencing Center for Infectious Disease"/>
            <person name="Wu L."/>
            <person name="Ma J."/>
        </authorList>
    </citation>
    <scope>NUCLEOTIDE SEQUENCE [LARGE SCALE GENOMIC DNA]</scope>
    <source>
        <strain evidence="4">CCUG 55074</strain>
    </source>
</reference>
<feature type="signal peptide" evidence="2">
    <location>
        <begin position="1"/>
        <end position="22"/>
    </location>
</feature>
<proteinExistence type="predicted"/>
<keyword evidence="2" id="KW-0732">Signal</keyword>
<dbReference type="Proteomes" id="UP001597216">
    <property type="component" value="Unassembled WGS sequence"/>
</dbReference>
<feature type="compositionally biased region" description="Pro residues" evidence="1">
    <location>
        <begin position="160"/>
        <end position="170"/>
    </location>
</feature>
<evidence type="ECO:0000313" key="4">
    <source>
        <dbReference type="Proteomes" id="UP001597216"/>
    </source>
</evidence>
<name>A0ABW3SY48_9CAUL</name>
<accession>A0ABW3SY48</accession>
<protein>
    <submittedName>
        <fullName evidence="3">Uncharacterized protein</fullName>
    </submittedName>
</protein>
<feature type="non-terminal residue" evidence="3">
    <location>
        <position position="195"/>
    </location>
</feature>
<gene>
    <name evidence="3" type="ORF">ACFQ27_02995</name>
</gene>
<keyword evidence="4" id="KW-1185">Reference proteome</keyword>
<evidence type="ECO:0000256" key="1">
    <source>
        <dbReference type="SAM" id="MobiDB-lite"/>
    </source>
</evidence>
<dbReference type="EMBL" id="JBHTLQ010000005">
    <property type="protein sequence ID" value="MFD1189533.1"/>
    <property type="molecule type" value="Genomic_DNA"/>
</dbReference>
<feature type="compositionally biased region" description="Pro residues" evidence="1">
    <location>
        <begin position="184"/>
        <end position="195"/>
    </location>
</feature>